<evidence type="ECO:0000313" key="9">
    <source>
        <dbReference type="EMBL" id="KAK4251955.1"/>
    </source>
</evidence>
<feature type="compositionally biased region" description="Gly residues" evidence="6">
    <location>
        <begin position="171"/>
        <end position="185"/>
    </location>
</feature>
<keyword evidence="10" id="KW-1185">Reference proteome</keyword>
<comment type="caution">
    <text evidence="9">The sequence shown here is derived from an EMBL/GenBank/DDBJ whole genome shotgun (WGS) entry which is preliminary data.</text>
</comment>
<gene>
    <name evidence="9" type="ORF">C7999DRAFT_10561</name>
</gene>
<evidence type="ECO:0000256" key="6">
    <source>
        <dbReference type="SAM" id="MobiDB-lite"/>
    </source>
</evidence>
<sequence length="676" mass="75855">MLSFLIALWHTLWDVMWFWQAKIVSYLFEPSKLQEYAHVLRTASNYEQWSEAAQNLDLGLGLDLWRHDPTSKDYDFRLINERLRLIANARQAGDVYELINTLRTGLVRNLGNITSPKLFNCAFAGTKYLIEEYIQQFVEAIQEIVMLPPPPQDGRQPAVEFFAPEWEDGEIGGGSGSSGNGSGFEEGGDEKSAISTAAAARLSRGGMAKATLPTQHLLDFVHDTRQGFGRSALVLQGGAIFGLCHLGVVKALFLRGLLPRIIIGTATGAMMAALVGVHPEEELLRILTGDGIDLSAFAANGRDPEGHNKQVMQSVWTKWATLIRRVRRFRREGYFLDVKILEECVRANVGDLTFEEAYNRSKRVLNITVVTAGQEGVPTLLNYITAPNVLVWTAAVASNASSTTFYGHRQTRILCKDAHGNITPWAPADTVDFRHWTFASYTDRNAPLQRVSGLFNVNHYIVSQARPYLIPFLQSDMHGPSTSRQYGSMGCHPRQYGSLFAAARAFVTRMVGLETRHRLRQLDRLHLLPPSIRRFLVDEHLPGPSVTLVPQIGLTDFVRLMETPTKETLEYWILRGERSVWPAVAALWVRCAVEMELDRAYQEVSRYKAGDLRRKASEIEQQGREAMGANGERLAAKERGEQQQQQQQQPPRTTTDQRPRAWSISARCPPSAKTVL</sequence>
<dbReference type="SUPFAM" id="SSF52151">
    <property type="entry name" value="FabD/lysophospholipase-like"/>
    <property type="match status" value="1"/>
</dbReference>
<dbReference type="Pfam" id="PF11815">
    <property type="entry name" value="DUF3336"/>
    <property type="match status" value="1"/>
</dbReference>
<dbReference type="PANTHER" id="PTHR14226:SF44">
    <property type="entry name" value="TRIACYLGLYCEROL LIPASE 3"/>
    <property type="match status" value="1"/>
</dbReference>
<dbReference type="GO" id="GO:0006641">
    <property type="term" value="P:triglyceride metabolic process"/>
    <property type="evidence" value="ECO:0007669"/>
    <property type="project" value="UniProtKB-ARBA"/>
</dbReference>
<keyword evidence="2 9" id="KW-0378">Hydrolase</keyword>
<dbReference type="InterPro" id="IPR016035">
    <property type="entry name" value="Acyl_Trfase/lysoPLipase"/>
</dbReference>
<organism evidence="9 10">
    <name type="scientific">Corynascus novoguineensis</name>
    <dbReference type="NCBI Taxonomy" id="1126955"/>
    <lineage>
        <taxon>Eukaryota</taxon>
        <taxon>Fungi</taxon>
        <taxon>Dikarya</taxon>
        <taxon>Ascomycota</taxon>
        <taxon>Pezizomycotina</taxon>
        <taxon>Sordariomycetes</taxon>
        <taxon>Sordariomycetidae</taxon>
        <taxon>Sordariales</taxon>
        <taxon>Chaetomiaceae</taxon>
        <taxon>Corynascus</taxon>
    </lineage>
</organism>
<dbReference type="GO" id="GO:0016740">
    <property type="term" value="F:transferase activity"/>
    <property type="evidence" value="ECO:0007669"/>
    <property type="project" value="UniProtKB-KW"/>
</dbReference>
<keyword evidence="3" id="KW-0442">Lipid degradation</keyword>
<dbReference type="PROSITE" id="PS51635">
    <property type="entry name" value="PNPLA"/>
    <property type="match status" value="1"/>
</dbReference>
<dbReference type="Pfam" id="PF01734">
    <property type="entry name" value="Patatin"/>
    <property type="match status" value="1"/>
</dbReference>
<feature type="region of interest" description="Disordered" evidence="6">
    <location>
        <begin position="612"/>
        <end position="676"/>
    </location>
</feature>
<feature type="compositionally biased region" description="Basic and acidic residues" evidence="6">
    <location>
        <begin position="612"/>
        <end position="623"/>
    </location>
</feature>
<accession>A0AAN7D0X0</accession>
<evidence type="ECO:0000256" key="3">
    <source>
        <dbReference type="ARBA" id="ARBA00022963"/>
    </source>
</evidence>
<evidence type="ECO:0000256" key="4">
    <source>
        <dbReference type="ARBA" id="ARBA00023098"/>
    </source>
</evidence>
<keyword evidence="7" id="KW-0732">Signal</keyword>
<evidence type="ECO:0000259" key="8">
    <source>
        <dbReference type="PROSITE" id="PS51635"/>
    </source>
</evidence>
<proteinExistence type="predicted"/>
<dbReference type="GO" id="GO:0004806">
    <property type="term" value="F:triacylglycerol lipase activity"/>
    <property type="evidence" value="ECO:0007669"/>
    <property type="project" value="InterPro"/>
</dbReference>
<reference evidence="9" key="1">
    <citation type="journal article" date="2023" name="Mol. Phylogenet. Evol.">
        <title>Genome-scale phylogeny and comparative genomics of the fungal order Sordariales.</title>
        <authorList>
            <person name="Hensen N."/>
            <person name="Bonometti L."/>
            <person name="Westerberg I."/>
            <person name="Brannstrom I.O."/>
            <person name="Guillou S."/>
            <person name="Cros-Aarteil S."/>
            <person name="Calhoun S."/>
            <person name="Haridas S."/>
            <person name="Kuo A."/>
            <person name="Mondo S."/>
            <person name="Pangilinan J."/>
            <person name="Riley R."/>
            <person name="LaButti K."/>
            <person name="Andreopoulos B."/>
            <person name="Lipzen A."/>
            <person name="Chen C."/>
            <person name="Yan M."/>
            <person name="Daum C."/>
            <person name="Ng V."/>
            <person name="Clum A."/>
            <person name="Steindorff A."/>
            <person name="Ohm R.A."/>
            <person name="Martin F."/>
            <person name="Silar P."/>
            <person name="Natvig D.O."/>
            <person name="Lalanne C."/>
            <person name="Gautier V."/>
            <person name="Ament-Velasquez S.L."/>
            <person name="Kruys A."/>
            <person name="Hutchinson M.I."/>
            <person name="Powell A.J."/>
            <person name="Barry K."/>
            <person name="Miller A.N."/>
            <person name="Grigoriev I.V."/>
            <person name="Debuchy R."/>
            <person name="Gladieux P."/>
            <person name="Hiltunen Thoren M."/>
            <person name="Johannesson H."/>
        </authorList>
    </citation>
    <scope>NUCLEOTIDE SEQUENCE</scope>
    <source>
        <strain evidence="9">CBS 359.72</strain>
    </source>
</reference>
<evidence type="ECO:0000256" key="2">
    <source>
        <dbReference type="ARBA" id="ARBA00022801"/>
    </source>
</evidence>
<feature type="domain" description="PNPLA" evidence="8">
    <location>
        <begin position="233"/>
        <end position="429"/>
    </location>
</feature>
<dbReference type="InterPro" id="IPR021771">
    <property type="entry name" value="Triacylglycerol_lipase_N"/>
</dbReference>
<reference evidence="9" key="2">
    <citation type="submission" date="2023-05" db="EMBL/GenBank/DDBJ databases">
        <authorList>
            <consortium name="Lawrence Berkeley National Laboratory"/>
            <person name="Steindorff A."/>
            <person name="Hensen N."/>
            <person name="Bonometti L."/>
            <person name="Westerberg I."/>
            <person name="Brannstrom I.O."/>
            <person name="Guillou S."/>
            <person name="Cros-Aarteil S."/>
            <person name="Calhoun S."/>
            <person name="Haridas S."/>
            <person name="Kuo A."/>
            <person name="Mondo S."/>
            <person name="Pangilinan J."/>
            <person name="Riley R."/>
            <person name="Labutti K."/>
            <person name="Andreopoulos B."/>
            <person name="Lipzen A."/>
            <person name="Chen C."/>
            <person name="Yanf M."/>
            <person name="Daum C."/>
            <person name="Ng V."/>
            <person name="Clum A."/>
            <person name="Ohm R."/>
            <person name="Martin F."/>
            <person name="Silar P."/>
            <person name="Natvig D."/>
            <person name="Lalanne C."/>
            <person name="Gautier V."/>
            <person name="Ament-Velasquez S.L."/>
            <person name="Kruys A."/>
            <person name="Hutchinson M.I."/>
            <person name="Powell A.J."/>
            <person name="Barry K."/>
            <person name="Miller A.N."/>
            <person name="Grigoriev I.V."/>
            <person name="Debuchy R."/>
            <person name="Gladieux P."/>
            <person name="Thoren M.H."/>
            <person name="Johannesson H."/>
        </authorList>
    </citation>
    <scope>NUCLEOTIDE SEQUENCE</scope>
    <source>
        <strain evidence="9">CBS 359.72</strain>
    </source>
</reference>
<feature type="signal peptide" evidence="7">
    <location>
        <begin position="1"/>
        <end position="21"/>
    </location>
</feature>
<feature type="compositionally biased region" description="Low complexity" evidence="6">
    <location>
        <begin position="642"/>
        <end position="656"/>
    </location>
</feature>
<protein>
    <submittedName>
        <fullName evidence="9">Acyl transferase/acyl hydrolase/lysophospholipase</fullName>
    </submittedName>
</protein>
<dbReference type="InterPro" id="IPR002641">
    <property type="entry name" value="PNPLA_dom"/>
</dbReference>
<comment type="function">
    <text evidence="1">Probable lipid hydrolase.</text>
</comment>
<comment type="caution">
    <text evidence="5">Lacks conserved residue(s) required for the propagation of feature annotation.</text>
</comment>
<dbReference type="EMBL" id="MU857603">
    <property type="protein sequence ID" value="KAK4251955.1"/>
    <property type="molecule type" value="Genomic_DNA"/>
</dbReference>
<dbReference type="PANTHER" id="PTHR14226">
    <property type="entry name" value="NEUROPATHY TARGET ESTERASE/SWISS CHEESE D.MELANOGASTER"/>
    <property type="match status" value="1"/>
</dbReference>
<dbReference type="GO" id="GO:0016042">
    <property type="term" value="P:lipid catabolic process"/>
    <property type="evidence" value="ECO:0007669"/>
    <property type="project" value="UniProtKB-KW"/>
</dbReference>
<dbReference type="AlphaFoldDB" id="A0AAN7D0X0"/>
<feature type="region of interest" description="Disordered" evidence="6">
    <location>
        <begin position="171"/>
        <end position="190"/>
    </location>
</feature>
<evidence type="ECO:0000313" key="10">
    <source>
        <dbReference type="Proteomes" id="UP001303647"/>
    </source>
</evidence>
<keyword evidence="9" id="KW-0808">Transferase</keyword>
<feature type="chain" id="PRO_5042990935" evidence="7">
    <location>
        <begin position="22"/>
        <end position="676"/>
    </location>
</feature>
<dbReference type="Proteomes" id="UP001303647">
    <property type="component" value="Unassembled WGS sequence"/>
</dbReference>
<dbReference type="CDD" id="cd07229">
    <property type="entry name" value="Pat_TGL3_like"/>
    <property type="match status" value="1"/>
</dbReference>
<evidence type="ECO:0000256" key="1">
    <source>
        <dbReference type="ARBA" id="ARBA00002682"/>
    </source>
</evidence>
<evidence type="ECO:0000256" key="5">
    <source>
        <dbReference type="PROSITE-ProRule" id="PRU01161"/>
    </source>
</evidence>
<dbReference type="InterPro" id="IPR050301">
    <property type="entry name" value="NTE"/>
</dbReference>
<dbReference type="Gene3D" id="3.40.1090.10">
    <property type="entry name" value="Cytosolic phospholipase A2 catalytic domain"/>
    <property type="match status" value="1"/>
</dbReference>
<evidence type="ECO:0000256" key="7">
    <source>
        <dbReference type="SAM" id="SignalP"/>
    </source>
</evidence>
<name>A0AAN7D0X0_9PEZI</name>
<keyword evidence="4" id="KW-0443">Lipid metabolism</keyword>